<dbReference type="EMBL" id="BAAAUT010000086">
    <property type="protein sequence ID" value="GAA3164619.1"/>
    <property type="molecule type" value="Genomic_DNA"/>
</dbReference>
<reference evidence="4" key="1">
    <citation type="journal article" date="2019" name="Int. J. Syst. Evol. Microbiol.">
        <title>The Global Catalogue of Microorganisms (GCM) 10K type strain sequencing project: providing services to taxonomists for standard genome sequencing and annotation.</title>
        <authorList>
            <consortium name="The Broad Institute Genomics Platform"/>
            <consortium name="The Broad Institute Genome Sequencing Center for Infectious Disease"/>
            <person name="Wu L."/>
            <person name="Ma J."/>
        </authorList>
    </citation>
    <scope>NUCLEOTIDE SEQUENCE [LARGE SCALE GENOMIC DNA]</scope>
    <source>
        <strain evidence="4">JCM 9373</strain>
    </source>
</reference>
<keyword evidence="2" id="KW-0812">Transmembrane</keyword>
<sequence>MSPVIRRFRSPLRARPAGAAVAGCRGSVTAETAAALPALVVVLAAGLWAIAVVGAQLECTDAARTGARAASRGEPLDRVRGRVLAAAPAGARAEVTRDSERARVEVSVEVRPGWSLPLPEVTVRATAVSATEPGVEQADVSGRGAAVRPDVSEDRPDASGEGHVGEGPSPGAGEGPSPGAGGAP</sequence>
<evidence type="ECO:0000313" key="4">
    <source>
        <dbReference type="Proteomes" id="UP001500320"/>
    </source>
</evidence>
<feature type="transmembrane region" description="Helical" evidence="2">
    <location>
        <begin position="35"/>
        <end position="55"/>
    </location>
</feature>
<evidence type="ECO:0008006" key="5">
    <source>
        <dbReference type="Google" id="ProtNLM"/>
    </source>
</evidence>
<feature type="region of interest" description="Disordered" evidence="1">
    <location>
        <begin position="129"/>
        <end position="184"/>
    </location>
</feature>
<evidence type="ECO:0000313" key="3">
    <source>
        <dbReference type="EMBL" id="GAA3164619.1"/>
    </source>
</evidence>
<feature type="compositionally biased region" description="Gly residues" evidence="1">
    <location>
        <begin position="168"/>
        <end position="184"/>
    </location>
</feature>
<accession>A0ABP6P1W1</accession>
<keyword evidence="2" id="KW-1133">Transmembrane helix</keyword>
<dbReference type="InterPro" id="IPR049790">
    <property type="entry name" value="Rv3655c/TadE"/>
</dbReference>
<keyword evidence="4" id="KW-1185">Reference proteome</keyword>
<evidence type="ECO:0000256" key="2">
    <source>
        <dbReference type="SAM" id="Phobius"/>
    </source>
</evidence>
<gene>
    <name evidence="3" type="ORF">GCM10010466_64420</name>
</gene>
<feature type="compositionally biased region" description="Basic and acidic residues" evidence="1">
    <location>
        <begin position="150"/>
        <end position="164"/>
    </location>
</feature>
<dbReference type="Proteomes" id="UP001500320">
    <property type="component" value="Unassembled WGS sequence"/>
</dbReference>
<dbReference type="NCBIfam" id="NF041390">
    <property type="entry name" value="TadE_Rv3655c"/>
    <property type="match status" value="1"/>
</dbReference>
<evidence type="ECO:0000256" key="1">
    <source>
        <dbReference type="SAM" id="MobiDB-lite"/>
    </source>
</evidence>
<organism evidence="3 4">
    <name type="scientific">Planomonospora alba</name>
    <dbReference type="NCBI Taxonomy" id="161354"/>
    <lineage>
        <taxon>Bacteria</taxon>
        <taxon>Bacillati</taxon>
        <taxon>Actinomycetota</taxon>
        <taxon>Actinomycetes</taxon>
        <taxon>Streptosporangiales</taxon>
        <taxon>Streptosporangiaceae</taxon>
        <taxon>Planomonospora</taxon>
    </lineage>
</organism>
<name>A0ABP6P1W1_9ACTN</name>
<keyword evidence="2" id="KW-0472">Membrane</keyword>
<comment type="caution">
    <text evidence="3">The sequence shown here is derived from an EMBL/GenBank/DDBJ whole genome shotgun (WGS) entry which is preliminary data.</text>
</comment>
<protein>
    <recommendedName>
        <fullName evidence="5">TadE-like protein</fullName>
    </recommendedName>
</protein>
<dbReference type="RefSeq" id="WP_344866231.1">
    <property type="nucleotide sequence ID" value="NZ_BAAAUT010000086.1"/>
</dbReference>
<proteinExistence type="predicted"/>